<accession>A0A8J6XX98</accession>
<dbReference type="SUPFAM" id="SSF51338">
    <property type="entry name" value="Composite domain of metallo-dependent hydrolases"/>
    <property type="match status" value="1"/>
</dbReference>
<feature type="binding site" evidence="2">
    <location>
        <position position="288"/>
    </location>
    <ligand>
        <name>Zn(2+)</name>
        <dbReference type="ChEBI" id="CHEBI:29105"/>
        <label>1</label>
    </ligand>
</feature>
<evidence type="ECO:0000313" key="5">
    <source>
        <dbReference type="Proteomes" id="UP000598633"/>
    </source>
</evidence>
<dbReference type="PANTHER" id="PTHR43668">
    <property type="entry name" value="ALLANTOINASE"/>
    <property type="match status" value="1"/>
</dbReference>
<feature type="binding site" evidence="2">
    <location>
        <position position="261"/>
    </location>
    <ligand>
        <name>substrate</name>
    </ligand>
</feature>
<dbReference type="Pfam" id="PF12890">
    <property type="entry name" value="DHOase"/>
    <property type="match status" value="1"/>
</dbReference>
<dbReference type="Proteomes" id="UP000598633">
    <property type="component" value="Unassembled WGS sequence"/>
</dbReference>
<feature type="domain" description="Dihydroorotase catalytic" evidence="3">
    <location>
        <begin position="32"/>
        <end position="216"/>
    </location>
</feature>
<dbReference type="Gene3D" id="3.20.20.140">
    <property type="entry name" value="Metal-dependent hydrolases"/>
    <property type="match status" value="1"/>
</dbReference>
<keyword evidence="1 2" id="KW-0665">Pyrimidine biosynthesis</keyword>
<dbReference type="GO" id="GO:0005737">
    <property type="term" value="C:cytoplasm"/>
    <property type="evidence" value="ECO:0007669"/>
    <property type="project" value="TreeGrafter"/>
</dbReference>
<dbReference type="EMBL" id="JACXWA010000069">
    <property type="protein sequence ID" value="MBD3870552.1"/>
    <property type="molecule type" value="Genomic_DNA"/>
</dbReference>
<comment type="cofactor">
    <cofactor evidence="2">
        <name>Zn(2+)</name>
        <dbReference type="ChEBI" id="CHEBI:29105"/>
    </cofactor>
    <text evidence="2">Binds 2 Zn(2+) ions per subunit.</text>
</comment>
<dbReference type="NCBIfam" id="TIGR00857">
    <property type="entry name" value="pyrC_multi"/>
    <property type="match status" value="1"/>
</dbReference>
<feature type="binding site" evidence="2">
    <location>
        <position position="213"/>
    </location>
    <ligand>
        <name>Zn(2+)</name>
        <dbReference type="ChEBI" id="CHEBI:29105"/>
        <label>2</label>
    </ligand>
</feature>
<dbReference type="InterPro" id="IPR024403">
    <property type="entry name" value="DHOase_cat"/>
</dbReference>
<feature type="binding site" evidence="2">
    <location>
        <position position="43"/>
    </location>
    <ligand>
        <name>Zn(2+)</name>
        <dbReference type="ChEBI" id="CHEBI:29105"/>
        <label>1</label>
    </ligand>
</feature>
<organism evidence="4 5">
    <name type="scientific">Candidatus Sulfomarinibacter kjeldsenii</name>
    <dbReference type="NCBI Taxonomy" id="2885994"/>
    <lineage>
        <taxon>Bacteria</taxon>
        <taxon>Pseudomonadati</taxon>
        <taxon>Acidobacteriota</taxon>
        <taxon>Thermoanaerobaculia</taxon>
        <taxon>Thermoanaerobaculales</taxon>
        <taxon>Candidatus Sulfomarinibacteraceae</taxon>
        <taxon>Candidatus Sulfomarinibacter</taxon>
    </lineage>
</organism>
<gene>
    <name evidence="2" type="primary">pyrC</name>
    <name evidence="4" type="ORF">IFJ97_04260</name>
</gene>
<keyword evidence="2" id="KW-0862">Zinc</keyword>
<feature type="binding site" evidence="2">
    <location>
        <position position="160"/>
    </location>
    <ligand>
        <name>Zn(2+)</name>
        <dbReference type="ChEBI" id="CHEBI:29105"/>
        <label>2</label>
    </ligand>
</feature>
<feature type="binding site" evidence="2">
    <location>
        <begin position="306"/>
        <end position="307"/>
    </location>
    <ligand>
        <name>substrate</name>
    </ligand>
</feature>
<feature type="binding site" evidence="2">
    <location>
        <position position="292"/>
    </location>
    <ligand>
        <name>substrate</name>
    </ligand>
</feature>
<feature type="active site" evidence="2">
    <location>
        <position position="288"/>
    </location>
</feature>
<dbReference type="CDD" id="cd01317">
    <property type="entry name" value="DHOase_IIa"/>
    <property type="match status" value="1"/>
</dbReference>
<keyword evidence="2" id="KW-0378">Hydrolase</keyword>
<dbReference type="InterPro" id="IPR011059">
    <property type="entry name" value="Metal-dep_hydrolase_composite"/>
</dbReference>
<dbReference type="PANTHER" id="PTHR43668:SF2">
    <property type="entry name" value="ALLANTOINASE"/>
    <property type="match status" value="1"/>
</dbReference>
<feature type="binding site" evidence="2">
    <location>
        <position position="133"/>
    </location>
    <ligand>
        <name>Zn(2+)</name>
        <dbReference type="ChEBI" id="CHEBI:29105"/>
        <label>2</label>
    </ligand>
</feature>
<proteinExistence type="inferred from homology"/>
<comment type="caution">
    <text evidence="2">Lacks conserved residue(s) required for the propagation of feature annotation.</text>
</comment>
<feature type="binding site" evidence="2">
    <location>
        <position position="133"/>
    </location>
    <ligand>
        <name>Zn(2+)</name>
        <dbReference type="ChEBI" id="CHEBI:29105"/>
        <label>1</label>
    </ligand>
</feature>
<dbReference type="GO" id="GO:0008270">
    <property type="term" value="F:zinc ion binding"/>
    <property type="evidence" value="ECO:0007669"/>
    <property type="project" value="UniProtKB-UniRule"/>
</dbReference>
<dbReference type="InterPro" id="IPR050138">
    <property type="entry name" value="DHOase/Allantoinase_Hydrolase"/>
</dbReference>
<dbReference type="GO" id="GO:0004151">
    <property type="term" value="F:dihydroorotase activity"/>
    <property type="evidence" value="ECO:0007669"/>
    <property type="project" value="UniProtKB-UniRule"/>
</dbReference>
<evidence type="ECO:0000256" key="1">
    <source>
        <dbReference type="ARBA" id="ARBA00022975"/>
    </source>
</evidence>
<feature type="binding site" evidence="2">
    <location>
        <begin position="43"/>
        <end position="45"/>
    </location>
    <ligand>
        <name>substrate</name>
    </ligand>
</feature>
<dbReference type="HAMAP" id="MF_00220_B">
    <property type="entry name" value="PyrC_classI_B"/>
    <property type="match status" value="1"/>
</dbReference>
<dbReference type="GO" id="GO:0006145">
    <property type="term" value="P:purine nucleobase catabolic process"/>
    <property type="evidence" value="ECO:0007669"/>
    <property type="project" value="TreeGrafter"/>
</dbReference>
<dbReference type="EC" id="3.5.2.3" evidence="2"/>
<comment type="catalytic activity">
    <reaction evidence="2">
        <text>(S)-dihydroorotate + H2O = N-carbamoyl-L-aspartate + H(+)</text>
        <dbReference type="Rhea" id="RHEA:24296"/>
        <dbReference type="ChEBI" id="CHEBI:15377"/>
        <dbReference type="ChEBI" id="CHEBI:15378"/>
        <dbReference type="ChEBI" id="CHEBI:30864"/>
        <dbReference type="ChEBI" id="CHEBI:32814"/>
        <dbReference type="EC" id="3.5.2.3"/>
    </reaction>
</comment>
<dbReference type="InterPro" id="IPR004722">
    <property type="entry name" value="DHOase"/>
</dbReference>
<dbReference type="InterPro" id="IPR032466">
    <property type="entry name" value="Metal_Hydrolase"/>
</dbReference>
<comment type="caution">
    <text evidence="4">The sequence shown here is derived from an EMBL/GenBank/DDBJ whole genome shotgun (WGS) entry which is preliminary data.</text>
</comment>
<comment type="pathway">
    <text evidence="2">Pyrimidine metabolism; UMP biosynthesis via de novo pathway; (S)-dihydroorotate from bicarbonate: step 3/3.</text>
</comment>
<protein>
    <recommendedName>
        <fullName evidence="2">Dihydroorotase</fullName>
        <shortName evidence="2">DHOase</shortName>
        <ecNumber evidence="2">3.5.2.3</ecNumber>
    </recommendedName>
</protein>
<sequence>MDVLLENGSVAALGERLDVPSETRVLDAAGLVVAPGFIDLHTHLREPGFEHKETIESGCRAAVAGGFTSLCCMPDTNPVNDDPSVTSFILKRAEQIGLARVYPVGAVSVGLEGEEMAEIGEMVGAGAVAVSDDRRPVTNAQLFRRVLEYARSFDVPVAAHEEDLDLSDGGSMHEGAVSSRIGLRGMPTSAEEVMVARDVLLAELTGGRLHLCHLSTSTALDLVRTAKQRGLAVSCEVAAHQFVLTDEDVAGANYNPNWKTNPPLRSAADVEAVLQAIYDGTVDAIVSDHEPHHADEKELDFSDAPFGIVGLETAVPLALDRLVHGRVIGLMQLVRLMSTRPAEVFGLPGGSLREGAPADVTVLDLRALRSVDSSTFQSRAHNTPFSGMRLKGWPAATIIGGEIVWQAK</sequence>
<evidence type="ECO:0000256" key="2">
    <source>
        <dbReference type="HAMAP-Rule" id="MF_00220"/>
    </source>
</evidence>
<comment type="function">
    <text evidence="2">Catalyzes the reversible cyclization of carbamoyl aspartate to dihydroorotate.</text>
</comment>
<evidence type="ECO:0000313" key="4">
    <source>
        <dbReference type="EMBL" id="MBD3870552.1"/>
    </source>
</evidence>
<dbReference type="GO" id="GO:0044205">
    <property type="term" value="P:'de novo' UMP biosynthetic process"/>
    <property type="evidence" value="ECO:0007669"/>
    <property type="project" value="UniProtKB-UniRule"/>
</dbReference>
<dbReference type="UniPathway" id="UPA00070">
    <property type="reaction ID" value="UER00117"/>
</dbReference>
<name>A0A8J6XX98_9BACT</name>
<reference evidence="4 5" key="1">
    <citation type="submission" date="2020-08" db="EMBL/GenBank/DDBJ databases">
        <title>Acidobacteriota in marine sediments use diverse sulfur dissimilation pathways.</title>
        <authorList>
            <person name="Wasmund K."/>
        </authorList>
    </citation>
    <scope>NUCLEOTIDE SEQUENCE [LARGE SCALE GENOMIC DNA]</scope>
    <source>
        <strain evidence="4">MAG AM3-A</strain>
    </source>
</reference>
<evidence type="ECO:0000259" key="3">
    <source>
        <dbReference type="Pfam" id="PF12890"/>
    </source>
</evidence>
<feature type="binding site" evidence="2">
    <location>
        <position position="41"/>
    </location>
    <ligand>
        <name>Zn(2+)</name>
        <dbReference type="ChEBI" id="CHEBI:29105"/>
        <label>1</label>
    </ligand>
</feature>
<dbReference type="SUPFAM" id="SSF51556">
    <property type="entry name" value="Metallo-dependent hydrolases"/>
    <property type="match status" value="1"/>
</dbReference>
<dbReference type="GO" id="GO:0004038">
    <property type="term" value="F:allantoinase activity"/>
    <property type="evidence" value="ECO:0007669"/>
    <property type="project" value="TreeGrafter"/>
</dbReference>
<comment type="similarity">
    <text evidence="2">Belongs to the metallo-dependent hydrolases superfamily. DHOase family. Class I DHOase subfamily.</text>
</comment>
<keyword evidence="2" id="KW-0479">Metal-binding</keyword>
<dbReference type="AlphaFoldDB" id="A0A8J6XX98"/>
<dbReference type="Gene3D" id="2.30.40.10">
    <property type="entry name" value="Urease, subunit C, domain 1"/>
    <property type="match status" value="1"/>
</dbReference>